<name>A0A671Q4K1_9TELE</name>
<evidence type="ECO:0000313" key="2">
    <source>
        <dbReference type="Proteomes" id="UP000472260"/>
    </source>
</evidence>
<reference evidence="1" key="1">
    <citation type="submission" date="2025-08" db="UniProtKB">
        <authorList>
            <consortium name="Ensembl"/>
        </authorList>
    </citation>
    <scope>IDENTIFICATION</scope>
</reference>
<accession>A0A671Q4K1</accession>
<reference evidence="1" key="2">
    <citation type="submission" date="2025-09" db="UniProtKB">
        <authorList>
            <consortium name="Ensembl"/>
        </authorList>
    </citation>
    <scope>IDENTIFICATION</scope>
</reference>
<keyword evidence="2" id="KW-1185">Reference proteome</keyword>
<organism evidence="1 2">
    <name type="scientific">Sinocyclocheilus anshuiensis</name>
    <dbReference type="NCBI Taxonomy" id="1608454"/>
    <lineage>
        <taxon>Eukaryota</taxon>
        <taxon>Metazoa</taxon>
        <taxon>Chordata</taxon>
        <taxon>Craniata</taxon>
        <taxon>Vertebrata</taxon>
        <taxon>Euteleostomi</taxon>
        <taxon>Actinopterygii</taxon>
        <taxon>Neopterygii</taxon>
        <taxon>Teleostei</taxon>
        <taxon>Ostariophysi</taxon>
        <taxon>Cypriniformes</taxon>
        <taxon>Cyprinidae</taxon>
        <taxon>Cyprininae</taxon>
        <taxon>Sinocyclocheilus</taxon>
    </lineage>
</organism>
<dbReference type="AlphaFoldDB" id="A0A671Q4K1"/>
<protein>
    <submittedName>
        <fullName evidence="1">Uncharacterized protein</fullName>
    </submittedName>
</protein>
<evidence type="ECO:0000313" key="1">
    <source>
        <dbReference type="Ensembl" id="ENSSANP00000065438.1"/>
    </source>
</evidence>
<sequence>TNNYKLIFGRGAQVHVEASE</sequence>
<proteinExistence type="predicted"/>
<dbReference type="Ensembl" id="ENSSANT00000069565.1">
    <property type="protein sequence ID" value="ENSSANP00000065438.1"/>
    <property type="gene ID" value="ENSSANG00000032613.1"/>
</dbReference>
<dbReference type="Proteomes" id="UP000472260">
    <property type="component" value="Unassembled WGS sequence"/>
</dbReference>